<evidence type="ECO:0000259" key="11">
    <source>
        <dbReference type="PROSITE" id="PS00624"/>
    </source>
</evidence>
<comment type="similarity">
    <text evidence="2 9">Belongs to the GMC oxidoreductase family.</text>
</comment>
<dbReference type="Gene3D" id="3.30.560.10">
    <property type="entry name" value="Glucose Oxidase, domain 3"/>
    <property type="match status" value="1"/>
</dbReference>
<evidence type="ECO:0000256" key="5">
    <source>
        <dbReference type="ARBA" id="ARBA00022729"/>
    </source>
</evidence>
<evidence type="ECO:0000256" key="3">
    <source>
        <dbReference type="ARBA" id="ARBA00011245"/>
    </source>
</evidence>
<evidence type="ECO:0000313" key="12">
    <source>
        <dbReference type="EMBL" id="KAF9439726.1"/>
    </source>
</evidence>
<comment type="caution">
    <text evidence="12">The sequence shown here is derived from an EMBL/GenBank/DDBJ whole genome shotgun (WGS) entry which is preliminary data.</text>
</comment>
<keyword evidence="13" id="KW-1185">Reference proteome</keyword>
<dbReference type="GO" id="GO:0016614">
    <property type="term" value="F:oxidoreductase activity, acting on CH-OH group of donors"/>
    <property type="evidence" value="ECO:0007669"/>
    <property type="project" value="InterPro"/>
</dbReference>
<feature type="non-terminal residue" evidence="12">
    <location>
        <position position="313"/>
    </location>
</feature>
<dbReference type="Pfam" id="PF00732">
    <property type="entry name" value="GMC_oxred_N"/>
    <property type="match status" value="1"/>
</dbReference>
<feature type="domain" description="Glucose-methanol-choline oxidoreductase N-terminal" evidence="10">
    <location>
        <begin position="83"/>
        <end position="106"/>
    </location>
</feature>
<evidence type="ECO:0000256" key="9">
    <source>
        <dbReference type="RuleBase" id="RU003968"/>
    </source>
</evidence>
<keyword evidence="6 9" id="KW-0274">FAD</keyword>
<dbReference type="InterPro" id="IPR000172">
    <property type="entry name" value="GMC_OxRdtase_N"/>
</dbReference>
<keyword evidence="4 9" id="KW-0285">Flavoprotein</keyword>
<dbReference type="Proteomes" id="UP000807342">
    <property type="component" value="Unassembled WGS sequence"/>
</dbReference>
<evidence type="ECO:0000313" key="13">
    <source>
        <dbReference type="Proteomes" id="UP000807342"/>
    </source>
</evidence>
<comment type="subunit">
    <text evidence="3">Monomer.</text>
</comment>
<accession>A0A9P5WYM9</accession>
<dbReference type="PROSITE" id="PS00624">
    <property type="entry name" value="GMC_OXRED_2"/>
    <property type="match status" value="1"/>
</dbReference>
<evidence type="ECO:0000256" key="6">
    <source>
        <dbReference type="ARBA" id="ARBA00022827"/>
    </source>
</evidence>
<comment type="cofactor">
    <cofactor evidence="1">
        <name>FAD</name>
        <dbReference type="ChEBI" id="CHEBI:57692"/>
    </cofactor>
</comment>
<evidence type="ECO:0000256" key="8">
    <source>
        <dbReference type="ARBA" id="ARBA00023180"/>
    </source>
</evidence>
<keyword evidence="7" id="KW-0560">Oxidoreductase</keyword>
<dbReference type="InterPro" id="IPR036188">
    <property type="entry name" value="FAD/NAD-bd_sf"/>
</dbReference>
<dbReference type="Gene3D" id="3.50.50.60">
    <property type="entry name" value="FAD/NAD(P)-binding domain"/>
    <property type="match status" value="1"/>
</dbReference>
<dbReference type="PANTHER" id="PTHR11552">
    <property type="entry name" value="GLUCOSE-METHANOL-CHOLINE GMC OXIDOREDUCTASE"/>
    <property type="match status" value="1"/>
</dbReference>
<evidence type="ECO:0000256" key="1">
    <source>
        <dbReference type="ARBA" id="ARBA00001974"/>
    </source>
</evidence>
<proteinExistence type="inferred from homology"/>
<keyword evidence="5" id="KW-0732">Signal</keyword>
<sequence>INQSFDYIVVGGGTAGLVLAARLTEDAAISVLVLEAGEENLNDPMIVLSGQNGAHFGKPEYDWCLKTVPQVHSKGSEVFWPRGRILGGSSAINFMAWTKPSKSDIDAWERLGNGGWNWDRFDKYVQRVTSYTPLNLPEEEHVRRGTPAEARKLWDRQLGNGPIHITHPPLRLDVDTKLEQAYRNLGIPMAPAPIDGNPNGIFTAPVTEDPMTLQRSFAGNAYWAPNSSRPNFRVLTGALAHRLVSESINGELVVTGVEFSHKSAEDKTHVVNASKEVVLSAGALKTPQILELSGIGRPDILEKIKVPVKLPLA</sequence>
<dbReference type="InterPro" id="IPR012132">
    <property type="entry name" value="GMC_OxRdtase"/>
</dbReference>
<dbReference type="AlphaFoldDB" id="A0A9P5WYM9"/>
<dbReference type="PANTHER" id="PTHR11552:SF201">
    <property type="entry name" value="GLUCOSE-METHANOL-CHOLINE OXIDOREDUCTASE N-TERMINAL DOMAIN-CONTAINING PROTEIN"/>
    <property type="match status" value="1"/>
</dbReference>
<feature type="domain" description="Glucose-methanol-choline oxidoreductase N-terminal" evidence="11">
    <location>
        <begin position="282"/>
        <end position="296"/>
    </location>
</feature>
<organism evidence="12 13">
    <name type="scientific">Macrolepiota fuliginosa MF-IS2</name>
    <dbReference type="NCBI Taxonomy" id="1400762"/>
    <lineage>
        <taxon>Eukaryota</taxon>
        <taxon>Fungi</taxon>
        <taxon>Dikarya</taxon>
        <taxon>Basidiomycota</taxon>
        <taxon>Agaricomycotina</taxon>
        <taxon>Agaricomycetes</taxon>
        <taxon>Agaricomycetidae</taxon>
        <taxon>Agaricales</taxon>
        <taxon>Agaricineae</taxon>
        <taxon>Agaricaceae</taxon>
        <taxon>Macrolepiota</taxon>
    </lineage>
</organism>
<evidence type="ECO:0000256" key="2">
    <source>
        <dbReference type="ARBA" id="ARBA00010790"/>
    </source>
</evidence>
<dbReference type="PROSITE" id="PS00623">
    <property type="entry name" value="GMC_OXRED_1"/>
    <property type="match status" value="1"/>
</dbReference>
<name>A0A9P5WYM9_9AGAR</name>
<dbReference type="GO" id="GO:0050660">
    <property type="term" value="F:flavin adenine dinucleotide binding"/>
    <property type="evidence" value="ECO:0007669"/>
    <property type="project" value="InterPro"/>
</dbReference>
<reference evidence="12" key="1">
    <citation type="submission" date="2020-11" db="EMBL/GenBank/DDBJ databases">
        <authorList>
            <consortium name="DOE Joint Genome Institute"/>
            <person name="Ahrendt S."/>
            <person name="Riley R."/>
            <person name="Andreopoulos W."/>
            <person name="Labutti K."/>
            <person name="Pangilinan J."/>
            <person name="Ruiz-Duenas F.J."/>
            <person name="Barrasa J.M."/>
            <person name="Sanchez-Garcia M."/>
            <person name="Camarero S."/>
            <person name="Miyauchi S."/>
            <person name="Serrano A."/>
            <person name="Linde D."/>
            <person name="Babiker R."/>
            <person name="Drula E."/>
            <person name="Ayuso-Fernandez I."/>
            <person name="Pacheco R."/>
            <person name="Padilla G."/>
            <person name="Ferreira P."/>
            <person name="Barriuso J."/>
            <person name="Kellner H."/>
            <person name="Castanera R."/>
            <person name="Alfaro M."/>
            <person name="Ramirez L."/>
            <person name="Pisabarro A.G."/>
            <person name="Kuo A."/>
            <person name="Tritt A."/>
            <person name="Lipzen A."/>
            <person name="He G."/>
            <person name="Yan M."/>
            <person name="Ng V."/>
            <person name="Cullen D."/>
            <person name="Martin F."/>
            <person name="Rosso M.-N."/>
            <person name="Henrissat B."/>
            <person name="Hibbett D."/>
            <person name="Martinez A.T."/>
            <person name="Grigoriev I.V."/>
        </authorList>
    </citation>
    <scope>NUCLEOTIDE SEQUENCE</scope>
    <source>
        <strain evidence="12">MF-IS2</strain>
    </source>
</reference>
<dbReference type="EMBL" id="MU153585">
    <property type="protein sequence ID" value="KAF9439726.1"/>
    <property type="molecule type" value="Genomic_DNA"/>
</dbReference>
<keyword evidence="8" id="KW-0325">Glycoprotein</keyword>
<feature type="non-terminal residue" evidence="12">
    <location>
        <position position="1"/>
    </location>
</feature>
<evidence type="ECO:0000259" key="10">
    <source>
        <dbReference type="PROSITE" id="PS00623"/>
    </source>
</evidence>
<evidence type="ECO:0000256" key="7">
    <source>
        <dbReference type="ARBA" id="ARBA00023002"/>
    </source>
</evidence>
<dbReference type="SUPFAM" id="SSF51905">
    <property type="entry name" value="FAD/NAD(P)-binding domain"/>
    <property type="match status" value="1"/>
</dbReference>
<dbReference type="OrthoDB" id="3026655at2759"/>
<gene>
    <name evidence="12" type="ORF">P691DRAFT_271539</name>
</gene>
<protein>
    <submittedName>
        <fullName evidence="12">GMC oxidoreductase</fullName>
    </submittedName>
</protein>
<evidence type="ECO:0000256" key="4">
    <source>
        <dbReference type="ARBA" id="ARBA00022630"/>
    </source>
</evidence>